<accession>A0ABS6XI54</accession>
<dbReference type="InterPro" id="IPR018060">
    <property type="entry name" value="HTH_AraC"/>
</dbReference>
<evidence type="ECO:0000256" key="2">
    <source>
        <dbReference type="ARBA" id="ARBA00023125"/>
    </source>
</evidence>
<dbReference type="InterPro" id="IPR032783">
    <property type="entry name" value="AraC_lig"/>
</dbReference>
<proteinExistence type="predicted"/>
<comment type="caution">
    <text evidence="5">The sequence shown here is derived from an EMBL/GenBank/DDBJ whole genome shotgun (WGS) entry which is preliminary data.</text>
</comment>
<dbReference type="Pfam" id="PF12833">
    <property type="entry name" value="HTH_18"/>
    <property type="match status" value="1"/>
</dbReference>
<keyword evidence="3" id="KW-0804">Transcription</keyword>
<evidence type="ECO:0000256" key="1">
    <source>
        <dbReference type="ARBA" id="ARBA00023015"/>
    </source>
</evidence>
<evidence type="ECO:0000259" key="4">
    <source>
        <dbReference type="PROSITE" id="PS01124"/>
    </source>
</evidence>
<sequence>MWIGAFSPDDILSVVLSRLKLEAFATGAFDAGGAWAIEFSPGEALTFKVVTKGECWLAVEGLAERHLLNSGDCFLISGGRGFILSKDQNPGERTSVEALARARREDGMAICNGGGDVVSIGTMFRFDGTFSKTFVRSLPPVILIPAHSDRAATLRWTVETFVAEFYACRTGQALMMGYLAPILLLQILRLHLAAGNDDKNWMIALSHPKLSRVMRAIHVDYGKAWTLARLAETAGMSRAGLAANFRKFIGVSPIEYLTRWRMQVACDFLKEGKYSIAEVASQVGYESESAFSAAFNRIVQCRPGFYRRNRNGLI</sequence>
<protein>
    <submittedName>
        <fullName evidence="5">AraC family transcriptional regulator</fullName>
    </submittedName>
</protein>
<evidence type="ECO:0000313" key="6">
    <source>
        <dbReference type="Proteomes" id="UP001197214"/>
    </source>
</evidence>
<keyword evidence="2" id="KW-0238">DNA-binding</keyword>
<dbReference type="PANTHER" id="PTHR46796">
    <property type="entry name" value="HTH-TYPE TRANSCRIPTIONAL ACTIVATOR RHAS-RELATED"/>
    <property type="match status" value="1"/>
</dbReference>
<evidence type="ECO:0000313" key="5">
    <source>
        <dbReference type="EMBL" id="MBW4329872.1"/>
    </source>
</evidence>
<evidence type="ECO:0000256" key="3">
    <source>
        <dbReference type="ARBA" id="ARBA00023163"/>
    </source>
</evidence>
<organism evidence="5 6">
    <name type="scientific">Stakelama flava</name>
    <dbReference type="NCBI Taxonomy" id="2860338"/>
    <lineage>
        <taxon>Bacteria</taxon>
        <taxon>Pseudomonadati</taxon>
        <taxon>Pseudomonadota</taxon>
        <taxon>Alphaproteobacteria</taxon>
        <taxon>Sphingomonadales</taxon>
        <taxon>Sphingomonadaceae</taxon>
        <taxon>Stakelama</taxon>
    </lineage>
</organism>
<dbReference type="SMART" id="SM00342">
    <property type="entry name" value="HTH_ARAC"/>
    <property type="match status" value="1"/>
</dbReference>
<reference evidence="5 6" key="1">
    <citation type="submission" date="2021-07" db="EMBL/GenBank/DDBJ databases">
        <title>Stakelama flava sp. nov., a novel endophytic bacterium isolated from branch of Kandelia candel.</title>
        <authorList>
            <person name="Tuo L."/>
        </authorList>
    </citation>
    <scope>NUCLEOTIDE SEQUENCE [LARGE SCALE GENOMIC DNA]</scope>
    <source>
        <strain evidence="5 6">CBK3Z-3</strain>
    </source>
</reference>
<dbReference type="PANTHER" id="PTHR46796:SF7">
    <property type="entry name" value="ARAC FAMILY TRANSCRIPTIONAL REGULATOR"/>
    <property type="match status" value="1"/>
</dbReference>
<dbReference type="Pfam" id="PF12852">
    <property type="entry name" value="Cupin_6"/>
    <property type="match status" value="1"/>
</dbReference>
<keyword evidence="1" id="KW-0805">Transcription regulation</keyword>
<feature type="domain" description="HTH araC/xylS-type" evidence="4">
    <location>
        <begin position="211"/>
        <end position="309"/>
    </location>
</feature>
<dbReference type="PROSITE" id="PS01124">
    <property type="entry name" value="HTH_ARAC_FAMILY_2"/>
    <property type="match status" value="1"/>
</dbReference>
<dbReference type="Proteomes" id="UP001197214">
    <property type="component" value="Unassembled WGS sequence"/>
</dbReference>
<dbReference type="EMBL" id="JAHWZX010000002">
    <property type="protein sequence ID" value="MBW4329872.1"/>
    <property type="molecule type" value="Genomic_DNA"/>
</dbReference>
<dbReference type="RefSeq" id="WP_219236971.1">
    <property type="nucleotide sequence ID" value="NZ_JAHWZX010000002.1"/>
</dbReference>
<name>A0ABS6XI54_9SPHN</name>
<dbReference type="InterPro" id="IPR050204">
    <property type="entry name" value="AraC_XylS_family_regulators"/>
</dbReference>
<gene>
    <name evidence="5" type="ORF">KY084_03155</name>
</gene>
<keyword evidence="6" id="KW-1185">Reference proteome</keyword>